<sequence>MRFMIGNLVFFKKTNSFISSLIAKVTNSEFTHVGLIVGHDEKTGIVTIIESNRFIKTRVARLELNERHVIYTTGNQPQEVTDRIVKYAYKNLGTSYDYLKLFGLFFALAFKRKRNIYFNSANKFICSELVDMAYYTAGVKRKTNDNLGNITPQELFEVYDLKEI</sequence>
<dbReference type="SUPFAM" id="SSF54001">
    <property type="entry name" value="Cysteine proteinases"/>
    <property type="match status" value="1"/>
</dbReference>
<dbReference type="GO" id="GO:0001897">
    <property type="term" value="P:symbiont-mediated cytolysis of host cell"/>
    <property type="evidence" value="ECO:0007669"/>
    <property type="project" value="UniProtKB-ARBA"/>
</dbReference>
<reference evidence="3" key="1">
    <citation type="submission" date="2024-06" db="EMBL/GenBank/DDBJ databases">
        <authorList>
            <person name="Lee H."/>
            <person name="Agrawal S."/>
        </authorList>
    </citation>
    <scope>NUCLEOTIDE SEQUENCE</scope>
</reference>
<name>A0AB39C712_9CAUD</name>
<organism evidence="3">
    <name type="scientific">Bacillus phage KoopaTroopa</name>
    <dbReference type="NCBI Taxonomy" id="3234046"/>
    <lineage>
        <taxon>Viruses</taxon>
        <taxon>Duplodnaviria</taxon>
        <taxon>Heunggongvirae</taxon>
        <taxon>Uroviricota</taxon>
        <taxon>Caudoviricetes</taxon>
    </lineage>
</organism>
<dbReference type="EMBL" id="PP965177">
    <property type="protein sequence ID" value="XDJ02410.1"/>
    <property type="molecule type" value="Genomic_DNA"/>
</dbReference>
<dbReference type="Gene3D" id="3.90.1720.10">
    <property type="entry name" value="endopeptidase domain like (from Nostoc punctiforme)"/>
    <property type="match status" value="1"/>
</dbReference>
<evidence type="ECO:0000256" key="1">
    <source>
        <dbReference type="ARBA" id="ARBA00034761"/>
    </source>
</evidence>
<comment type="similarity">
    <text evidence="1">Belongs to the orthopoxvirus OPG091 family.</text>
</comment>
<evidence type="ECO:0000313" key="3">
    <source>
        <dbReference type="EMBL" id="XDJ02410.1"/>
    </source>
</evidence>
<proteinExistence type="inferred from homology"/>
<accession>A0AB39C712</accession>
<dbReference type="Pfam" id="PF05708">
    <property type="entry name" value="Peptidase_C92"/>
    <property type="match status" value="1"/>
</dbReference>
<evidence type="ECO:0000256" key="2">
    <source>
        <dbReference type="ARBA" id="ARBA00034814"/>
    </source>
</evidence>
<dbReference type="InterPro" id="IPR024453">
    <property type="entry name" value="Peptidase_C92"/>
</dbReference>
<dbReference type="InterPro" id="IPR038765">
    <property type="entry name" value="Papain-like_cys_pep_sf"/>
</dbReference>
<protein>
    <recommendedName>
        <fullName evidence="2">Protein OPG091</fullName>
    </recommendedName>
</protein>